<keyword evidence="4" id="KW-1185">Reference proteome</keyword>
<feature type="domain" description="Serine aminopeptidase S33" evidence="2">
    <location>
        <begin position="73"/>
        <end position="199"/>
    </location>
</feature>
<dbReference type="GeneID" id="35867540"/>
<organism evidence="3 4">
    <name type="scientific">Winkia neuii</name>
    <dbReference type="NCBI Taxonomy" id="33007"/>
    <lineage>
        <taxon>Bacteria</taxon>
        <taxon>Bacillati</taxon>
        <taxon>Actinomycetota</taxon>
        <taxon>Actinomycetes</taxon>
        <taxon>Actinomycetales</taxon>
        <taxon>Actinomycetaceae</taxon>
        <taxon>Winkia</taxon>
    </lineage>
</organism>
<dbReference type="RefSeq" id="WP_024331382.1">
    <property type="nucleotide sequence ID" value="NZ_JASOXK010000003.1"/>
</dbReference>
<dbReference type="AlphaFoldDB" id="A0A2I1ILJ3"/>
<evidence type="ECO:0000259" key="2">
    <source>
        <dbReference type="Pfam" id="PF12146"/>
    </source>
</evidence>
<gene>
    <name evidence="3" type="ORF">CYJ19_07205</name>
</gene>
<evidence type="ECO:0000256" key="1">
    <source>
        <dbReference type="SAM" id="MobiDB-lite"/>
    </source>
</evidence>
<accession>A0A2I1ILJ3</accession>
<dbReference type="SUPFAM" id="SSF53474">
    <property type="entry name" value="alpha/beta-Hydrolases"/>
    <property type="match status" value="1"/>
</dbReference>
<dbReference type="Pfam" id="PF12146">
    <property type="entry name" value="Hydrolase_4"/>
    <property type="match status" value="1"/>
</dbReference>
<dbReference type="Gene3D" id="3.40.50.1820">
    <property type="entry name" value="alpha/beta hydrolase"/>
    <property type="match status" value="1"/>
</dbReference>
<dbReference type="STRING" id="33007.HMPREF3198_00405"/>
<evidence type="ECO:0000313" key="4">
    <source>
        <dbReference type="Proteomes" id="UP000235122"/>
    </source>
</evidence>
<dbReference type="InterPro" id="IPR029058">
    <property type="entry name" value="AB_hydrolase_fold"/>
</dbReference>
<dbReference type="InterPro" id="IPR022742">
    <property type="entry name" value="Hydrolase_4"/>
</dbReference>
<proteinExistence type="predicted"/>
<evidence type="ECO:0000313" key="3">
    <source>
        <dbReference type="EMBL" id="PKY71993.1"/>
    </source>
</evidence>
<dbReference type="InterPro" id="IPR051044">
    <property type="entry name" value="MAG_DAG_Lipase"/>
</dbReference>
<dbReference type="GO" id="GO:0016787">
    <property type="term" value="F:hydrolase activity"/>
    <property type="evidence" value="ECO:0007669"/>
    <property type="project" value="UniProtKB-KW"/>
</dbReference>
<keyword evidence="3" id="KW-0378">Hydrolase</keyword>
<dbReference type="Proteomes" id="UP000235122">
    <property type="component" value="Unassembled WGS sequence"/>
</dbReference>
<dbReference type="PANTHER" id="PTHR11614">
    <property type="entry name" value="PHOSPHOLIPASE-RELATED"/>
    <property type="match status" value="1"/>
</dbReference>
<dbReference type="EMBL" id="PKKO01000004">
    <property type="protein sequence ID" value="PKY71993.1"/>
    <property type="molecule type" value="Genomic_DNA"/>
</dbReference>
<protein>
    <submittedName>
        <fullName evidence="3">Alpha/beta hydrolase</fullName>
    </submittedName>
</protein>
<comment type="caution">
    <text evidence="3">The sequence shown here is derived from an EMBL/GenBank/DDBJ whole genome shotgun (WGS) entry which is preliminary data.</text>
</comment>
<name>A0A2I1ILJ3_9ACTO</name>
<reference evidence="3 4" key="1">
    <citation type="submission" date="2017-12" db="EMBL/GenBank/DDBJ databases">
        <title>Phylogenetic diversity of female urinary microbiome.</title>
        <authorList>
            <person name="Thomas-White K."/>
            <person name="Wolfe A.J."/>
        </authorList>
    </citation>
    <scope>NUCLEOTIDE SEQUENCE [LARGE SCALE GENOMIC DNA]</scope>
    <source>
        <strain evidence="3 4">UMB0402</strain>
    </source>
</reference>
<sequence>MTDFRPLPTEVPDEAAPQGEWGPDILGPGFVAQTLPLQADFEGPVVATLVQHRPSEDPEAIAGTPSAPGFVALYVHGWNDYFFQREKARHVAAAGGAFYAIDLRKYGRSWRLYQSFGYVDSLQTYDEDLQAALAVIRQQHPHLPLVLMGHSTGGLSAALWANRHRNQVAALVLNSPWIAWQYDNTSKTVVAPLVRAWSWRSPRQVMPMPEGENIYAHSLAGWDSSDGPLPERLVPFRQDPSVRGWDLIPQWKTSKSAPIRPGWLQAILAGHTEIAGGLQLTCPTLVVTSVGSFGGKWQVLARRRDAVLDADKVAATAYKLSTNLSLHRFEALHDVTLSEPDVRAQVWECFHRWVAAALPQAANPPSLLAEAACRKLCP</sequence>
<feature type="region of interest" description="Disordered" evidence="1">
    <location>
        <begin position="1"/>
        <end position="22"/>
    </location>
</feature>